<accession>A0ABY2H4F3</accession>
<dbReference type="Proteomes" id="UP001642720">
    <property type="component" value="Unassembled WGS sequence"/>
</dbReference>
<name>A0ABY2H4F3_9HYPO</name>
<proteinExistence type="predicted"/>
<protein>
    <submittedName>
        <fullName evidence="1">Uncharacterized protein</fullName>
    </submittedName>
</protein>
<dbReference type="RefSeq" id="XP_073559373.1">
    <property type="nucleotide sequence ID" value="XM_073701808.1"/>
</dbReference>
<evidence type="ECO:0000313" key="1">
    <source>
        <dbReference type="EMBL" id="TFB03172.1"/>
    </source>
</evidence>
<reference evidence="1 2" key="1">
    <citation type="submission" date="2018-01" db="EMBL/GenBank/DDBJ databases">
        <title>Genome characterization of the sugarcane-associated fungus Trichoderma ghanense CCMA-1212 and their application in lignocelulose bioconversion.</title>
        <authorList>
            <person name="Steindorff A.S."/>
            <person name="Mendes T.D."/>
            <person name="Vilela E.S.D."/>
            <person name="Rodrigues D.S."/>
            <person name="Formighieri E.F."/>
            <person name="Melo I.S."/>
            <person name="Favaro L.C.L."/>
        </authorList>
    </citation>
    <scope>NUCLEOTIDE SEQUENCE [LARGE SCALE GENOMIC DNA]</scope>
    <source>
        <strain evidence="1 2">CCMA-1212</strain>
    </source>
</reference>
<organism evidence="1 2">
    <name type="scientific">Trichoderma ghanense</name>
    <dbReference type="NCBI Taxonomy" id="65468"/>
    <lineage>
        <taxon>Eukaryota</taxon>
        <taxon>Fungi</taxon>
        <taxon>Dikarya</taxon>
        <taxon>Ascomycota</taxon>
        <taxon>Pezizomycotina</taxon>
        <taxon>Sordariomycetes</taxon>
        <taxon>Hypocreomycetidae</taxon>
        <taxon>Hypocreales</taxon>
        <taxon>Hypocreaceae</taxon>
        <taxon>Trichoderma</taxon>
    </lineage>
</organism>
<dbReference type="EMBL" id="PPTA01000005">
    <property type="protein sequence ID" value="TFB03172.1"/>
    <property type="molecule type" value="Genomic_DNA"/>
</dbReference>
<sequence>MGDAGGSPERSSAYLSCQLNMERKSQIVDPDRRVAGETESLPSSMLRVDRTEQEALAAPILCPYARNTKCLLHLEKHLDGPWDVGSLATDIEAHLQIFPQPHMHSLSRKHFENLPLLIDAQFPTQLRREIALQCKLRSSRWPPISSRR</sequence>
<dbReference type="GeneID" id="300576258"/>
<gene>
    <name evidence="1" type="ORF">CCMA1212_004509</name>
</gene>
<evidence type="ECO:0000313" key="2">
    <source>
        <dbReference type="Proteomes" id="UP001642720"/>
    </source>
</evidence>
<comment type="caution">
    <text evidence="1">The sequence shown here is derived from an EMBL/GenBank/DDBJ whole genome shotgun (WGS) entry which is preliminary data.</text>
</comment>
<keyword evidence="2" id="KW-1185">Reference proteome</keyword>